<keyword evidence="3" id="KW-0808">Transferase</keyword>
<comment type="caution">
    <text evidence="5">The sequence shown here is derived from an EMBL/GenBank/DDBJ whole genome shotgun (WGS) entry which is preliminary data.</text>
</comment>
<feature type="domain" description="Methyltransferase type 11" evidence="4">
    <location>
        <begin position="105"/>
        <end position="229"/>
    </location>
</feature>
<dbReference type="EMBL" id="BEGY01000100">
    <property type="protein sequence ID" value="GAX83498.1"/>
    <property type="molecule type" value="Genomic_DNA"/>
</dbReference>
<dbReference type="Pfam" id="PF08241">
    <property type="entry name" value="Methyltransf_11"/>
    <property type="match status" value="1"/>
</dbReference>
<evidence type="ECO:0000313" key="6">
    <source>
        <dbReference type="Proteomes" id="UP000232323"/>
    </source>
</evidence>
<accession>A0A250XK99</accession>
<proteinExistence type="inferred from homology"/>
<dbReference type="AlphaFoldDB" id="A0A250XK99"/>
<dbReference type="GO" id="GO:0008757">
    <property type="term" value="F:S-adenosylmethionine-dependent methyltransferase activity"/>
    <property type="evidence" value="ECO:0007669"/>
    <property type="project" value="InterPro"/>
</dbReference>
<evidence type="ECO:0000256" key="1">
    <source>
        <dbReference type="ARBA" id="ARBA00008361"/>
    </source>
</evidence>
<dbReference type="SUPFAM" id="SSF53335">
    <property type="entry name" value="S-adenosyl-L-methionine-dependent methyltransferases"/>
    <property type="match status" value="1"/>
</dbReference>
<evidence type="ECO:0000259" key="4">
    <source>
        <dbReference type="Pfam" id="PF08241"/>
    </source>
</evidence>
<dbReference type="Gene3D" id="3.40.50.150">
    <property type="entry name" value="Vaccinia Virus protein VP39"/>
    <property type="match status" value="1"/>
</dbReference>
<sequence length="313" mass="35578">MSRLAALLERFTASKLQQSCTFVNSDLTLNSNGPEHLEHKDSTERSFYSSKNYWDSRYEQHDYNCAQNNGAGFSGGASDEWYISYSSFKHVINTFCPRDEAAIVLGCGLSLLPRQMAVEDGYSQMWAVDYSTVCIQRMKREEALRVEEFQRRQRPAEDHQQVHGLQPCSVRYEEQDVTALQLEDASFSSVIDKATLDSLMTCDEGDQLQALAMLKEVERILSPGGNFVCISHSPPDDRQILLEQCDEESVRECLSSSTACLTNSIPMTDAAAEIPLHLEKRTSMPDRNFILVHFEEIMKGKAARFYVYVLHRK</sequence>
<comment type="similarity">
    <text evidence="1">Belongs to the methyltransferase superfamily.</text>
</comment>
<dbReference type="Proteomes" id="UP000232323">
    <property type="component" value="Unassembled WGS sequence"/>
</dbReference>
<keyword evidence="2" id="KW-0489">Methyltransferase</keyword>
<dbReference type="InterPro" id="IPR013216">
    <property type="entry name" value="Methyltransf_11"/>
</dbReference>
<evidence type="ECO:0000256" key="3">
    <source>
        <dbReference type="ARBA" id="ARBA00022679"/>
    </source>
</evidence>
<dbReference type="CDD" id="cd02440">
    <property type="entry name" value="AdoMet_MTases"/>
    <property type="match status" value="1"/>
</dbReference>
<dbReference type="InterPro" id="IPR029063">
    <property type="entry name" value="SAM-dependent_MTases_sf"/>
</dbReference>
<name>A0A250XK99_9CHLO</name>
<protein>
    <recommendedName>
        <fullName evidence="4">Methyltransferase type 11 domain-containing protein</fullName>
    </recommendedName>
</protein>
<dbReference type="OrthoDB" id="411785at2759"/>
<dbReference type="InterPro" id="IPR051419">
    <property type="entry name" value="Lys/N-term_MeTrsfase_sf"/>
</dbReference>
<evidence type="ECO:0000313" key="5">
    <source>
        <dbReference type="EMBL" id="GAX83498.1"/>
    </source>
</evidence>
<reference evidence="5 6" key="1">
    <citation type="submission" date="2017-08" db="EMBL/GenBank/DDBJ databases">
        <title>Acidophilic green algal genome provides insights into adaptation to an acidic environment.</title>
        <authorList>
            <person name="Hirooka S."/>
            <person name="Hirose Y."/>
            <person name="Kanesaki Y."/>
            <person name="Higuchi S."/>
            <person name="Fujiwara T."/>
            <person name="Onuma R."/>
            <person name="Era A."/>
            <person name="Ohbayashi R."/>
            <person name="Uzuka A."/>
            <person name="Nozaki H."/>
            <person name="Yoshikawa H."/>
            <person name="Miyagishima S.Y."/>
        </authorList>
    </citation>
    <scope>NUCLEOTIDE SEQUENCE [LARGE SCALE GENOMIC DNA]</scope>
    <source>
        <strain evidence="5 6">NIES-2499</strain>
    </source>
</reference>
<dbReference type="PANTHER" id="PTHR12176">
    <property type="entry name" value="SAM-DEPENDENT METHYLTRANSFERASE SUPERFAMILY PROTEIN"/>
    <property type="match status" value="1"/>
</dbReference>
<dbReference type="GO" id="GO:0032259">
    <property type="term" value="P:methylation"/>
    <property type="evidence" value="ECO:0007669"/>
    <property type="project" value="UniProtKB-KW"/>
</dbReference>
<organism evidence="5 6">
    <name type="scientific">Chlamydomonas eustigma</name>
    <dbReference type="NCBI Taxonomy" id="1157962"/>
    <lineage>
        <taxon>Eukaryota</taxon>
        <taxon>Viridiplantae</taxon>
        <taxon>Chlorophyta</taxon>
        <taxon>core chlorophytes</taxon>
        <taxon>Chlorophyceae</taxon>
        <taxon>CS clade</taxon>
        <taxon>Chlamydomonadales</taxon>
        <taxon>Chlamydomonadaceae</taxon>
        <taxon>Chlamydomonas</taxon>
    </lineage>
</organism>
<evidence type="ECO:0000256" key="2">
    <source>
        <dbReference type="ARBA" id="ARBA00022603"/>
    </source>
</evidence>
<gene>
    <name evidence="5" type="ORF">CEUSTIGMA_g10923.t1</name>
</gene>
<keyword evidence="6" id="KW-1185">Reference proteome</keyword>